<dbReference type="Proteomes" id="UP000003195">
    <property type="component" value="Unassembled WGS sequence"/>
</dbReference>
<dbReference type="RefSeq" id="WP_006942448.1">
    <property type="nucleotide sequence ID" value="NZ_GL538208.1"/>
</dbReference>
<feature type="binding site" evidence="1">
    <location>
        <position position="4"/>
    </location>
    <ligand>
        <name>Zn(2+)</name>
        <dbReference type="ChEBI" id="CHEBI:29105"/>
    </ligand>
</feature>
<dbReference type="OrthoDB" id="9807664at2"/>
<sequence>MGICDWANVNEKMKVYHDCEWGVPVYDDTVLFEYLVLELMQSGLSWNTILQKRETLKAAYANFNYEVLADCGPEEADKIMTCEGIIRQRSKIKAVFQNARALKKIRREFGSFSDYLWSYTKGKVYVYKSHEKLGVPAANELSTTVAVDLKKRGFVFLGPVTVYSHLQACGIIHDHASSCPAGEIIRRTAPFIYREDM</sequence>
<evidence type="ECO:0000256" key="1">
    <source>
        <dbReference type="PIRSR" id="PIRSR605019-1"/>
    </source>
</evidence>
<dbReference type="STRING" id="706434.HMPREF9429_01289"/>
<dbReference type="GO" id="GO:0008725">
    <property type="term" value="F:DNA-3-methyladenine glycosylase activity"/>
    <property type="evidence" value="ECO:0007669"/>
    <property type="project" value="UniProtKB-EC"/>
</dbReference>
<dbReference type="AlphaFoldDB" id="E2ZCB7"/>
<dbReference type="PANTHER" id="PTHR30037">
    <property type="entry name" value="DNA-3-METHYLADENINE GLYCOSYLASE 1"/>
    <property type="match status" value="1"/>
</dbReference>
<dbReference type="GO" id="GO:0046872">
    <property type="term" value="F:metal ion binding"/>
    <property type="evidence" value="ECO:0007669"/>
    <property type="project" value="UniProtKB-KW"/>
</dbReference>
<keyword evidence="1" id="KW-0862">Zinc</keyword>
<dbReference type="InterPro" id="IPR005019">
    <property type="entry name" value="Adenine_glyco"/>
</dbReference>
<protein>
    <submittedName>
        <fullName evidence="2">DNA-3-methyladenine glycosylase I</fullName>
        <ecNumber evidence="2">3.2.2.20</ecNumber>
    </submittedName>
</protein>
<dbReference type="Pfam" id="PF03352">
    <property type="entry name" value="Adenine_glyco"/>
    <property type="match status" value="1"/>
</dbReference>
<dbReference type="InterPro" id="IPR011257">
    <property type="entry name" value="DNA_glycosylase"/>
</dbReference>
<evidence type="ECO:0000313" key="3">
    <source>
        <dbReference type="Proteomes" id="UP000003195"/>
    </source>
</evidence>
<feature type="binding site" evidence="1">
    <location>
        <position position="175"/>
    </location>
    <ligand>
        <name>Zn(2+)</name>
        <dbReference type="ChEBI" id="CHEBI:29105"/>
    </ligand>
</feature>
<dbReference type="eggNOG" id="COG2818">
    <property type="taxonomic scope" value="Bacteria"/>
</dbReference>
<keyword evidence="2" id="KW-0326">Glycosidase</keyword>
<dbReference type="PANTHER" id="PTHR30037:SF4">
    <property type="entry name" value="DNA-3-METHYLADENINE GLYCOSYLASE I"/>
    <property type="match status" value="1"/>
</dbReference>
<dbReference type="InterPro" id="IPR052891">
    <property type="entry name" value="DNA-3mA_glycosylase"/>
</dbReference>
<organism evidence="2 3">
    <name type="scientific">Megasphaera micronuciformis F0359</name>
    <dbReference type="NCBI Taxonomy" id="706434"/>
    <lineage>
        <taxon>Bacteria</taxon>
        <taxon>Bacillati</taxon>
        <taxon>Bacillota</taxon>
        <taxon>Negativicutes</taxon>
        <taxon>Veillonellales</taxon>
        <taxon>Veillonellaceae</taxon>
        <taxon>Megasphaera</taxon>
    </lineage>
</organism>
<proteinExistence type="predicted"/>
<comment type="caution">
    <text evidence="2">The sequence shown here is derived from an EMBL/GenBank/DDBJ whole genome shotgun (WGS) entry which is preliminary data.</text>
</comment>
<evidence type="ECO:0000313" key="2">
    <source>
        <dbReference type="EMBL" id="EFQ04104.1"/>
    </source>
</evidence>
<dbReference type="GO" id="GO:0006284">
    <property type="term" value="P:base-excision repair"/>
    <property type="evidence" value="ECO:0007669"/>
    <property type="project" value="InterPro"/>
</dbReference>
<name>E2ZCB7_9FIRM</name>
<keyword evidence="2" id="KW-0378">Hydrolase</keyword>
<keyword evidence="3" id="KW-1185">Reference proteome</keyword>
<dbReference type="SUPFAM" id="SSF48150">
    <property type="entry name" value="DNA-glycosylase"/>
    <property type="match status" value="1"/>
</dbReference>
<dbReference type="HOGENOM" id="CLU_083758_1_0_9"/>
<accession>E2ZCB7</accession>
<dbReference type="Gene3D" id="1.10.340.30">
    <property type="entry name" value="Hypothetical protein, domain 2"/>
    <property type="match status" value="1"/>
</dbReference>
<keyword evidence="1" id="KW-0479">Metal-binding</keyword>
<dbReference type="EMBL" id="AECS01000037">
    <property type="protein sequence ID" value="EFQ04104.1"/>
    <property type="molecule type" value="Genomic_DNA"/>
</dbReference>
<gene>
    <name evidence="2" type="primary">tag</name>
    <name evidence="2" type="ORF">HMPREF9429_01289</name>
</gene>
<feature type="binding site" evidence="1">
    <location>
        <position position="179"/>
    </location>
    <ligand>
        <name>Zn(2+)</name>
        <dbReference type="ChEBI" id="CHEBI:29105"/>
    </ligand>
</feature>
<feature type="binding site" evidence="1">
    <location>
        <position position="17"/>
    </location>
    <ligand>
        <name>Zn(2+)</name>
        <dbReference type="ChEBI" id="CHEBI:29105"/>
    </ligand>
</feature>
<reference evidence="2 3" key="1">
    <citation type="submission" date="2010-08" db="EMBL/GenBank/DDBJ databases">
        <authorList>
            <person name="Weinstock G."/>
            <person name="Sodergren E."/>
            <person name="Clifton S."/>
            <person name="Fulton L."/>
            <person name="Fulton B."/>
            <person name="Courtney L."/>
            <person name="Fronick C."/>
            <person name="Harrison M."/>
            <person name="Strong C."/>
            <person name="Farmer C."/>
            <person name="Delahaunty K."/>
            <person name="Markovic C."/>
            <person name="Hall O."/>
            <person name="Minx P."/>
            <person name="Tomlinson C."/>
            <person name="Mitreva M."/>
            <person name="Hou S."/>
            <person name="Chen J."/>
            <person name="Wollam A."/>
            <person name="Pepin K.H."/>
            <person name="Johnson M."/>
            <person name="Bhonagiri V."/>
            <person name="Zhang X."/>
            <person name="Suruliraj S."/>
            <person name="Warren W."/>
            <person name="Chinwalla A."/>
            <person name="Mardis E.R."/>
            <person name="Wilson R.K."/>
        </authorList>
    </citation>
    <scope>NUCLEOTIDE SEQUENCE [LARGE SCALE GENOMIC DNA]</scope>
    <source>
        <strain evidence="2 3">F0359</strain>
    </source>
</reference>
<dbReference type="EC" id="3.2.2.20" evidence="2"/>